<dbReference type="AlphaFoldDB" id="A0AAW2FPK1"/>
<dbReference type="EMBL" id="JADYXP020000008">
    <property type="protein sequence ID" value="KAL0117864.1"/>
    <property type="molecule type" value="Genomic_DNA"/>
</dbReference>
<accession>A0AAW2FPK1</accession>
<evidence type="ECO:0000313" key="4">
    <source>
        <dbReference type="EMBL" id="KAL0117864.1"/>
    </source>
</evidence>
<keyword evidence="2" id="KW-0472">Membrane</keyword>
<dbReference type="Proteomes" id="UP001430953">
    <property type="component" value="Unassembled WGS sequence"/>
</dbReference>
<feature type="signal peptide" evidence="3">
    <location>
        <begin position="1"/>
        <end position="27"/>
    </location>
</feature>
<sequence length="409" mass="45915">MWLDKISMCRFLFLFVAGLALSRTLQASEETREAKVIVEKSPSISDRSSSSLKPVAESNPGNDTDDFKPSRHLGEIEESVARTSPFNNVQHVKFENNVHLDAQQERFQNILQDASQGISSLLDEVTRSSRIKFQDDRATQASARYPFDVADTSESQFENGAVSHVLVDQALLQNAEVPESPEAQNVFGKTTTGVYYDATRSPYVVHYYTDQSQNAYHHPTSQETAVEVAARPDSSGVVMVQQHESTYTRKRKFPYSFYQPGNEYHDVQYGEDPQPTVAYPRVRRPFPWKKIIHLIGTFLPLGLLLAALKPNVIRIDNTTTQPNIVLSKFRLADLPLEHKRGRALDDQPIGCEDRSVCELILAGGEPRSSILQNVLWNLATRTSDDVAKRSGLRDVFSAVKKKNCKAVNC</sequence>
<name>A0AAW2FPK1_9HYME</name>
<feature type="chain" id="PRO_5043318352" evidence="3">
    <location>
        <begin position="28"/>
        <end position="409"/>
    </location>
</feature>
<keyword evidence="5" id="KW-1185">Reference proteome</keyword>
<organism evidence="4 5">
    <name type="scientific">Cardiocondyla obscurior</name>
    <dbReference type="NCBI Taxonomy" id="286306"/>
    <lineage>
        <taxon>Eukaryota</taxon>
        <taxon>Metazoa</taxon>
        <taxon>Ecdysozoa</taxon>
        <taxon>Arthropoda</taxon>
        <taxon>Hexapoda</taxon>
        <taxon>Insecta</taxon>
        <taxon>Pterygota</taxon>
        <taxon>Neoptera</taxon>
        <taxon>Endopterygota</taxon>
        <taxon>Hymenoptera</taxon>
        <taxon>Apocrita</taxon>
        <taxon>Aculeata</taxon>
        <taxon>Formicoidea</taxon>
        <taxon>Formicidae</taxon>
        <taxon>Myrmicinae</taxon>
        <taxon>Cardiocondyla</taxon>
    </lineage>
</organism>
<gene>
    <name evidence="4" type="ORF">PUN28_008925</name>
</gene>
<protein>
    <submittedName>
        <fullName evidence="4">Uncharacterized protein</fullName>
    </submittedName>
</protein>
<evidence type="ECO:0000256" key="2">
    <source>
        <dbReference type="SAM" id="Phobius"/>
    </source>
</evidence>
<evidence type="ECO:0000256" key="1">
    <source>
        <dbReference type="SAM" id="MobiDB-lite"/>
    </source>
</evidence>
<evidence type="ECO:0000256" key="3">
    <source>
        <dbReference type="SAM" id="SignalP"/>
    </source>
</evidence>
<keyword evidence="3" id="KW-0732">Signal</keyword>
<comment type="caution">
    <text evidence="4">The sequence shown here is derived from an EMBL/GenBank/DDBJ whole genome shotgun (WGS) entry which is preliminary data.</text>
</comment>
<keyword evidence="2" id="KW-1133">Transmembrane helix</keyword>
<feature type="compositionally biased region" description="Low complexity" evidence="1">
    <location>
        <begin position="41"/>
        <end position="51"/>
    </location>
</feature>
<proteinExistence type="predicted"/>
<feature type="transmembrane region" description="Helical" evidence="2">
    <location>
        <begin position="291"/>
        <end position="308"/>
    </location>
</feature>
<keyword evidence="2" id="KW-0812">Transmembrane</keyword>
<reference evidence="4 5" key="1">
    <citation type="submission" date="2023-03" db="EMBL/GenBank/DDBJ databases">
        <title>High recombination rates correlate with genetic variation in Cardiocondyla obscurior ants.</title>
        <authorList>
            <person name="Errbii M."/>
        </authorList>
    </citation>
    <scope>NUCLEOTIDE SEQUENCE [LARGE SCALE GENOMIC DNA]</scope>
    <source>
        <strain evidence="4">Alpha-2009</strain>
        <tissue evidence="4">Whole body</tissue>
    </source>
</reference>
<evidence type="ECO:0000313" key="5">
    <source>
        <dbReference type="Proteomes" id="UP001430953"/>
    </source>
</evidence>
<feature type="region of interest" description="Disordered" evidence="1">
    <location>
        <begin position="36"/>
        <end position="70"/>
    </location>
</feature>